<feature type="domain" description="DUF7153" evidence="2">
    <location>
        <begin position="611"/>
        <end position="790"/>
    </location>
</feature>
<dbReference type="AlphaFoldDB" id="A0A553P6L6"/>
<sequence length="794" mass="88426">MSLVFAKSFTESGGSSARKAGNRKTGVMGKGKFHHRRGQDDDPHSVLALDADGPYRTHLLFPGKRDEAEGEGGPRKPGSASFMKQMLGWGKKSSSRSTPPSESRPPSLDPSDPYSRGKQVSFLGDYDGRLLFERPDRRPNSYNCDPNPTNPDRYFRAFNDPFRESDRGPGPSTPGGPAPAPRTRGAQPSEPMSGVGRGVSGLVAAVGGQVAAAATGGKMTRNTDTYYSNGGGPPKVDPSGRNRGVRPKRMSARDDKREPLPRDLKDNGTKKLMVAVNKIMGKMFSGPFLVDVDKKSFTSGMLVHKDWMVVNIPKFILDKAIGRDVTGANSRFKAVVARKEVNDMDRDGKDDDIELKFLEYDYYKKGQRRVRGRYENETECVEGFIVSDGISEVGDVVVCDVDEDILDYPPLRVKVFIQEEVNSGNETDDDSEEETASIYHRRRSNAGSRRNSNYQRGGTNKSDPETTSRSRRVSQSRNEAGGRSKSRRRQASASPENDARHGSRRRGSFREPDRRSYRDSREGGRNQSKHDSGRRKSYSICKLPREPRRNQIINILEVSNPQLTITFHLMGPLSPTTPQYDTPSNESAAPLELQREVAMQALAEACKLGATEGFLLKNLEKDSEYPYINYYVINKPQAASEEFFRATRSRAYDILNPGRVGYRCHHSIDLFEEAVSIARPPVEPLSKKPVSANTGYIVCVYQVFSGDDGEKFERNWLFWTGARMLYKNLPKAVGLRRITLHKSCSQSSQSKVTYLLLVECSEFMGHIGEAANLLPILRGRICGYTGIYRVASSF</sequence>
<protein>
    <recommendedName>
        <fullName evidence="2">DUF7153 domain-containing protein</fullName>
    </recommendedName>
</protein>
<accession>A0A553P6L6</accession>
<name>A0A553P6L6_TIGCA</name>
<gene>
    <name evidence="3" type="ORF">TCAL_09168</name>
</gene>
<feature type="compositionally biased region" description="Basic and acidic residues" evidence="1">
    <location>
        <begin position="251"/>
        <end position="265"/>
    </location>
</feature>
<evidence type="ECO:0000313" key="3">
    <source>
        <dbReference type="EMBL" id="TRY73333.1"/>
    </source>
</evidence>
<feature type="region of interest" description="Disordered" evidence="1">
    <location>
        <begin position="1"/>
        <end position="197"/>
    </location>
</feature>
<dbReference type="PANTHER" id="PTHR22198">
    <property type="entry name" value="FERM DOMAIN-CONTAINING PROTEIN"/>
    <property type="match status" value="1"/>
</dbReference>
<dbReference type="STRING" id="6832.A0A553P6L6"/>
<reference evidence="3 4" key="1">
    <citation type="journal article" date="2018" name="Nat. Ecol. Evol.">
        <title>Genomic signatures of mitonuclear coevolution across populations of Tigriopus californicus.</title>
        <authorList>
            <person name="Barreto F.S."/>
            <person name="Watson E.T."/>
            <person name="Lima T.G."/>
            <person name="Willett C.S."/>
            <person name="Edmands S."/>
            <person name="Li W."/>
            <person name="Burton R.S."/>
        </authorList>
    </citation>
    <scope>NUCLEOTIDE SEQUENCE [LARGE SCALE GENOMIC DNA]</scope>
    <source>
        <strain evidence="3 4">San Diego</strain>
    </source>
</reference>
<dbReference type="InterPro" id="IPR055577">
    <property type="entry name" value="DUF7153"/>
</dbReference>
<evidence type="ECO:0000259" key="2">
    <source>
        <dbReference type="Pfam" id="PF23672"/>
    </source>
</evidence>
<evidence type="ECO:0000313" key="4">
    <source>
        <dbReference type="Proteomes" id="UP000318571"/>
    </source>
</evidence>
<dbReference type="EMBL" id="VCGU01000007">
    <property type="protein sequence ID" value="TRY73333.1"/>
    <property type="molecule type" value="Genomic_DNA"/>
</dbReference>
<feature type="compositionally biased region" description="Pro residues" evidence="1">
    <location>
        <begin position="171"/>
        <end position="180"/>
    </location>
</feature>
<keyword evidence="4" id="KW-1185">Reference proteome</keyword>
<comment type="caution">
    <text evidence="3">The sequence shown here is derived from an EMBL/GenBank/DDBJ whole genome shotgun (WGS) entry which is preliminary data.</text>
</comment>
<organism evidence="3 4">
    <name type="scientific">Tigriopus californicus</name>
    <name type="common">Marine copepod</name>
    <dbReference type="NCBI Taxonomy" id="6832"/>
    <lineage>
        <taxon>Eukaryota</taxon>
        <taxon>Metazoa</taxon>
        <taxon>Ecdysozoa</taxon>
        <taxon>Arthropoda</taxon>
        <taxon>Crustacea</taxon>
        <taxon>Multicrustacea</taxon>
        <taxon>Hexanauplia</taxon>
        <taxon>Copepoda</taxon>
        <taxon>Harpacticoida</taxon>
        <taxon>Harpacticidae</taxon>
        <taxon>Tigriopus</taxon>
    </lineage>
</organism>
<feature type="region of interest" description="Disordered" evidence="1">
    <location>
        <begin position="422"/>
        <end position="543"/>
    </location>
</feature>
<evidence type="ECO:0000256" key="1">
    <source>
        <dbReference type="SAM" id="MobiDB-lite"/>
    </source>
</evidence>
<dbReference type="Proteomes" id="UP000318571">
    <property type="component" value="Chromosome 3"/>
</dbReference>
<proteinExistence type="predicted"/>
<feature type="compositionally biased region" description="Acidic residues" evidence="1">
    <location>
        <begin position="426"/>
        <end position="435"/>
    </location>
</feature>
<feature type="compositionally biased region" description="Basic and acidic residues" evidence="1">
    <location>
        <begin position="126"/>
        <end position="139"/>
    </location>
</feature>
<feature type="compositionally biased region" description="Low complexity" evidence="1">
    <location>
        <begin position="95"/>
        <end position="106"/>
    </location>
</feature>
<dbReference type="PANTHER" id="PTHR22198:SF1">
    <property type="entry name" value="FERM DOMAIN-CONTAINING PROTEIN"/>
    <property type="match status" value="1"/>
</dbReference>
<feature type="region of interest" description="Disordered" evidence="1">
    <location>
        <begin position="220"/>
        <end position="265"/>
    </location>
</feature>
<feature type="compositionally biased region" description="Basic and acidic residues" evidence="1">
    <location>
        <begin position="508"/>
        <end position="531"/>
    </location>
</feature>
<dbReference type="Pfam" id="PF23672">
    <property type="entry name" value="DUF7153"/>
    <property type="match status" value="1"/>
</dbReference>